<evidence type="ECO:0000256" key="8">
    <source>
        <dbReference type="ARBA" id="ARBA00023288"/>
    </source>
</evidence>
<dbReference type="GO" id="GO:0000139">
    <property type="term" value="C:Golgi membrane"/>
    <property type="evidence" value="ECO:0007669"/>
    <property type="project" value="UniProtKB-SubCell"/>
</dbReference>
<evidence type="ECO:0000256" key="6">
    <source>
        <dbReference type="ARBA" id="ARBA00023034"/>
    </source>
</evidence>
<dbReference type="GeneID" id="9945364"/>
<protein>
    <recommendedName>
        <fullName evidence="11">PDZ GRASP-type domain-containing protein</fullName>
    </recommendedName>
</protein>
<feature type="domain" description="PDZ GRASP-type" evidence="11">
    <location>
        <begin position="103"/>
        <end position="193"/>
    </location>
</feature>
<name>A0A1S0UHX4_LOALO</name>
<keyword evidence="6" id="KW-0333">Golgi apparatus</keyword>
<keyword evidence="9" id="KW-0479">Metal-binding</keyword>
<dbReference type="AlphaFoldDB" id="A0A1S0UHX4"/>
<accession>A0A1S0UHX4</accession>
<dbReference type="PANTHER" id="PTHR12893:SF0">
    <property type="entry name" value="GRASP65"/>
    <property type="match status" value="1"/>
</dbReference>
<evidence type="ECO:0000256" key="10">
    <source>
        <dbReference type="SAM" id="MobiDB-lite"/>
    </source>
</evidence>
<keyword evidence="8" id="KW-0449">Lipoprotein</keyword>
<feature type="binding site" evidence="9">
    <location>
        <position position="191"/>
    </location>
    <ligand>
        <name>Zn(2+)</name>
        <dbReference type="ChEBI" id="CHEBI:29105"/>
    </ligand>
</feature>
<keyword evidence="9" id="KW-0862">Zinc</keyword>
<keyword evidence="7" id="KW-0472">Membrane</keyword>
<evidence type="ECO:0000256" key="7">
    <source>
        <dbReference type="ARBA" id="ARBA00023136"/>
    </source>
</evidence>
<dbReference type="EMBL" id="JH712308">
    <property type="protein sequence ID" value="EJD74414.1"/>
    <property type="molecule type" value="Genomic_DNA"/>
</dbReference>
<dbReference type="FunCoup" id="A0A1S0UHX4">
    <property type="interactions" value="2068"/>
</dbReference>
<reference evidence="12" key="1">
    <citation type="submission" date="2012-04" db="EMBL/GenBank/DDBJ databases">
        <title>The Genome Sequence of Loa loa.</title>
        <authorList>
            <consortium name="The Broad Institute Genome Sequencing Platform"/>
            <consortium name="Broad Institute Genome Sequencing Center for Infectious Disease"/>
            <person name="Nutman T.B."/>
            <person name="Fink D.L."/>
            <person name="Russ C."/>
            <person name="Young S."/>
            <person name="Zeng Q."/>
            <person name="Gargeya S."/>
            <person name="Alvarado L."/>
            <person name="Berlin A."/>
            <person name="Chapman S.B."/>
            <person name="Chen Z."/>
            <person name="Freedman E."/>
            <person name="Gellesch M."/>
            <person name="Goldberg J."/>
            <person name="Griggs A."/>
            <person name="Gujja S."/>
            <person name="Heilman E.R."/>
            <person name="Heiman D."/>
            <person name="Howarth C."/>
            <person name="Mehta T."/>
            <person name="Neiman D."/>
            <person name="Pearson M."/>
            <person name="Roberts A."/>
            <person name="Saif S."/>
            <person name="Shea T."/>
            <person name="Shenoy N."/>
            <person name="Sisk P."/>
            <person name="Stolte C."/>
            <person name="Sykes S."/>
            <person name="White J."/>
            <person name="Yandava C."/>
            <person name="Haas B."/>
            <person name="Henn M.R."/>
            <person name="Nusbaum C."/>
            <person name="Birren B."/>
        </authorList>
    </citation>
    <scope>NUCLEOTIDE SEQUENCE [LARGE SCALE GENOMIC DNA]</scope>
</reference>
<dbReference type="CTD" id="9945364"/>
<dbReference type="InterPro" id="IPR007583">
    <property type="entry name" value="GRASP55_65"/>
</dbReference>
<evidence type="ECO:0000259" key="11">
    <source>
        <dbReference type="PROSITE" id="PS51865"/>
    </source>
</evidence>
<proteinExistence type="inferred from homology"/>
<evidence type="ECO:0000256" key="2">
    <source>
        <dbReference type="ARBA" id="ARBA00007144"/>
    </source>
</evidence>
<sequence length="648" mass="70140">MTCTIERMNIPVPGIPENTIIHQSRRTRIFGRLPKRFIRTLAAQYQGKLGSLDELSLSCVATIYREARVRPQMSRSKLAYKRWDPAILMGNSGSTNIPGGGTEGYHVLRVQDNSPGQAAGLEPFFDFIVCIGNTRLDSDNDTLKDILKQHVERSLELTVYNSKTQTVRQTQITPSQMWGGQGLLGISIRFCSFEGARENVWHVVQVQPNSPAEIAGLQSNLDYILGAESVLNQADDLIAHLQANEGKPIKLYVYNTASDSVREVSLTPNSAWGGEGCLGCDIGYGYLHRIPGDRRGPLKGEEIAEMLQQQLNGADSSDAVPFTNTDNSCHSGPSTTANTAINIPQPGSTGIPQIDSIQVATKFPDPSSFMPPILRQPAVSTNATVVGVTGVSGPYPSEVCSTEFSPPMQSIMEQPLATSNTKMSVIPPPSTAFPTLELSTSLGTEQPYSVQNNGANYANANQEVQQQQQNFTGDSVDTEQYGGTSVSIPQQSYYLSQQQQHMHDPQYPPQPPVYNPSSSSSQSMVAGIVPQMFSNLPLQQQQQGSYPIPPLPPQISASPAVPFTSSSQFSGLNFPMPPLSTIGITHLAPPPTTISFGLPTPSTVPYGQQQQSEMNTYSATNPTFKTGFQMAGNNQLGLPPQVPTTYSQ</sequence>
<feature type="binding site" evidence="9">
    <location>
        <position position="106"/>
    </location>
    <ligand>
        <name>Zn(2+)</name>
        <dbReference type="ChEBI" id="CHEBI:29105"/>
    </ligand>
</feature>
<evidence type="ECO:0000313" key="12">
    <source>
        <dbReference type="EMBL" id="EJD74414.1"/>
    </source>
</evidence>
<dbReference type="PROSITE" id="PS51865">
    <property type="entry name" value="PDZ_GRASP"/>
    <property type="match status" value="2"/>
</dbReference>
<dbReference type="Gene3D" id="2.30.42.10">
    <property type="match status" value="2"/>
</dbReference>
<evidence type="ECO:0000256" key="4">
    <source>
        <dbReference type="ARBA" id="ARBA00022707"/>
    </source>
</evidence>
<feature type="domain" description="PDZ GRASP-type" evidence="11">
    <location>
        <begin position="199"/>
        <end position="287"/>
    </location>
</feature>
<dbReference type="OrthoDB" id="3318at2759"/>
<organism evidence="12">
    <name type="scientific">Loa loa</name>
    <name type="common">Eye worm</name>
    <name type="synonym">Filaria loa</name>
    <dbReference type="NCBI Taxonomy" id="7209"/>
    <lineage>
        <taxon>Eukaryota</taxon>
        <taxon>Metazoa</taxon>
        <taxon>Ecdysozoa</taxon>
        <taxon>Nematoda</taxon>
        <taxon>Chromadorea</taxon>
        <taxon>Rhabditida</taxon>
        <taxon>Spirurina</taxon>
        <taxon>Spiruromorpha</taxon>
        <taxon>Filarioidea</taxon>
        <taxon>Onchocercidae</taxon>
        <taxon>Loa</taxon>
    </lineage>
</organism>
<keyword evidence="5" id="KW-0677">Repeat</keyword>
<evidence type="ECO:0000256" key="5">
    <source>
        <dbReference type="ARBA" id="ARBA00022737"/>
    </source>
</evidence>
<gene>
    <name evidence="12" type="ORF">LOAG_18269</name>
</gene>
<comment type="subcellular location">
    <subcellularLocation>
        <location evidence="1">Golgi apparatus membrane</location>
    </subcellularLocation>
</comment>
<dbReference type="RefSeq" id="XP_020305336.1">
    <property type="nucleotide sequence ID" value="XM_020450932.1"/>
</dbReference>
<dbReference type="FunFam" id="2.30.42.10:FF:000026">
    <property type="entry name" value="Golgi reassembly stacking protein 2"/>
    <property type="match status" value="1"/>
</dbReference>
<evidence type="ECO:0000256" key="1">
    <source>
        <dbReference type="ARBA" id="ARBA00004394"/>
    </source>
</evidence>
<dbReference type="GO" id="GO:0046872">
    <property type="term" value="F:metal ion binding"/>
    <property type="evidence" value="ECO:0007669"/>
    <property type="project" value="UniProtKB-KW"/>
</dbReference>
<dbReference type="PANTHER" id="PTHR12893">
    <property type="entry name" value="GOLGI REASSEMBLY STACKING PROTEIN GRASP"/>
    <property type="match status" value="1"/>
</dbReference>
<dbReference type="InterPro" id="IPR036034">
    <property type="entry name" value="PDZ_sf"/>
</dbReference>
<dbReference type="SUPFAM" id="SSF50156">
    <property type="entry name" value="PDZ domain-like"/>
    <property type="match status" value="2"/>
</dbReference>
<evidence type="ECO:0000256" key="3">
    <source>
        <dbReference type="ARBA" id="ARBA00022553"/>
    </source>
</evidence>
<keyword evidence="3" id="KW-0597">Phosphoprotein</keyword>
<evidence type="ECO:0000256" key="9">
    <source>
        <dbReference type="PIRSR" id="PIRSR607583-1"/>
    </source>
</evidence>
<dbReference type="OMA" id="QMAGNNQ"/>
<comment type="similarity">
    <text evidence="2">Belongs to the GORASP family.</text>
</comment>
<dbReference type="KEGG" id="loa:LOAG_18269"/>
<dbReference type="GO" id="GO:0007030">
    <property type="term" value="P:Golgi organization"/>
    <property type="evidence" value="ECO:0007669"/>
    <property type="project" value="TreeGrafter"/>
</dbReference>
<dbReference type="Pfam" id="PF04495">
    <property type="entry name" value="GRASP55_65"/>
    <property type="match status" value="1"/>
</dbReference>
<dbReference type="InterPro" id="IPR024958">
    <property type="entry name" value="GRASP_PDZ"/>
</dbReference>
<keyword evidence="4" id="KW-0519">Myristate</keyword>
<dbReference type="InParanoid" id="A0A1S0UHX4"/>
<dbReference type="FunFam" id="2.30.42.10:FF:000056">
    <property type="entry name" value="Golgi reassembly-stacking protein 2 isoform 1"/>
    <property type="match status" value="1"/>
</dbReference>
<feature type="region of interest" description="Disordered" evidence="10">
    <location>
        <begin position="495"/>
        <end position="521"/>
    </location>
</feature>